<dbReference type="AlphaFoldDB" id="A0A7C1FPM8"/>
<dbReference type="SUPFAM" id="SSF53448">
    <property type="entry name" value="Nucleotide-diphospho-sugar transferases"/>
    <property type="match status" value="1"/>
</dbReference>
<dbReference type="InterPro" id="IPR029044">
    <property type="entry name" value="Nucleotide-diphossugar_trans"/>
</dbReference>
<evidence type="ECO:0000259" key="1">
    <source>
        <dbReference type="Pfam" id="PF00535"/>
    </source>
</evidence>
<dbReference type="PANTHER" id="PTHR48090">
    <property type="entry name" value="UNDECAPRENYL-PHOSPHATE 4-DEOXY-4-FORMAMIDO-L-ARABINOSE TRANSFERASE-RELATED"/>
    <property type="match status" value="1"/>
</dbReference>
<dbReference type="InterPro" id="IPR001173">
    <property type="entry name" value="Glyco_trans_2-like"/>
</dbReference>
<comment type="caution">
    <text evidence="2">The sequence shown here is derived from an EMBL/GenBank/DDBJ whole genome shotgun (WGS) entry which is preliminary data.</text>
</comment>
<proteinExistence type="predicted"/>
<gene>
    <name evidence="2" type="ORF">ENQ20_10890</name>
</gene>
<reference evidence="2" key="1">
    <citation type="journal article" date="2020" name="mSystems">
        <title>Genome- and Community-Level Interaction Insights into Carbon Utilization and Element Cycling Functions of Hydrothermarchaeota in Hydrothermal Sediment.</title>
        <authorList>
            <person name="Zhou Z."/>
            <person name="Liu Y."/>
            <person name="Xu W."/>
            <person name="Pan J."/>
            <person name="Luo Z.H."/>
            <person name="Li M."/>
        </authorList>
    </citation>
    <scope>NUCLEOTIDE SEQUENCE [LARGE SCALE GENOMIC DNA]</scope>
    <source>
        <strain evidence="2">SpSt-289</strain>
    </source>
</reference>
<dbReference type="CDD" id="cd04179">
    <property type="entry name" value="DPM_DPG-synthase_like"/>
    <property type="match status" value="1"/>
</dbReference>
<protein>
    <submittedName>
        <fullName evidence="2">Glycosyltransferase family 2 protein</fullName>
    </submittedName>
</protein>
<dbReference type="GO" id="GO:0016740">
    <property type="term" value="F:transferase activity"/>
    <property type="evidence" value="ECO:0007669"/>
    <property type="project" value="UniProtKB-KW"/>
</dbReference>
<dbReference type="Pfam" id="PF00535">
    <property type="entry name" value="Glycos_transf_2"/>
    <property type="match status" value="1"/>
</dbReference>
<name>A0A7C1FPM8_9CHLR</name>
<keyword evidence="2" id="KW-0808">Transferase</keyword>
<organism evidence="2">
    <name type="scientific">Caldilinea aerophila</name>
    <dbReference type="NCBI Taxonomy" id="133453"/>
    <lineage>
        <taxon>Bacteria</taxon>
        <taxon>Bacillati</taxon>
        <taxon>Chloroflexota</taxon>
        <taxon>Caldilineae</taxon>
        <taxon>Caldilineales</taxon>
        <taxon>Caldilineaceae</taxon>
        <taxon>Caldilinea</taxon>
    </lineage>
</organism>
<sequence length="270" mass="29145">MNAVLLSIVIPCYNEADNVDKLLTEFLPTAQGLVGMPLPTGERVKQVEVIFVDDGSKDGTYAALTAAFGDLNAHGVVFRFERHEVNRGLGAALRTGFAATAGEVVVTTDSDGTYRFETIPALLACLQPGVGIVTASPYAPGGAIANVPGYRIFLSKGSSLLYRLLVNPHIHTYTALFRAYRREVIERIPFESNGFLAGTELMVNAMLAGYKVAEYPTTLYSRAFGASKAKILRTIRAHLGFQGNVLLRRLKLVPAVQPLPVGGRQKLVAH</sequence>
<dbReference type="PANTHER" id="PTHR48090:SF7">
    <property type="entry name" value="RFBJ PROTEIN"/>
    <property type="match status" value="1"/>
</dbReference>
<feature type="domain" description="Glycosyltransferase 2-like" evidence="1">
    <location>
        <begin position="7"/>
        <end position="188"/>
    </location>
</feature>
<accession>A0A7C1FPM8</accession>
<evidence type="ECO:0000313" key="2">
    <source>
        <dbReference type="EMBL" id="HDX31978.1"/>
    </source>
</evidence>
<dbReference type="EMBL" id="DSMG01000107">
    <property type="protein sequence ID" value="HDX31978.1"/>
    <property type="molecule type" value="Genomic_DNA"/>
</dbReference>
<dbReference type="Gene3D" id="3.90.550.10">
    <property type="entry name" value="Spore Coat Polysaccharide Biosynthesis Protein SpsA, Chain A"/>
    <property type="match status" value="1"/>
</dbReference>
<dbReference type="InterPro" id="IPR050256">
    <property type="entry name" value="Glycosyltransferase_2"/>
</dbReference>